<keyword evidence="5" id="KW-0597">Phosphoprotein</keyword>
<dbReference type="Gene3D" id="3.40.1110.10">
    <property type="entry name" value="Calcium-transporting ATPase, cytoplasmic domain N"/>
    <property type="match status" value="1"/>
</dbReference>
<dbReference type="InterPro" id="IPR006121">
    <property type="entry name" value="HMA_dom"/>
</dbReference>
<gene>
    <name evidence="17" type="ORF">C8N29_11120</name>
</gene>
<keyword evidence="7 15" id="KW-0479">Metal-binding</keyword>
<keyword evidence="4 15" id="KW-1003">Cell membrane</keyword>
<feature type="domain" description="HMA" evidence="16">
    <location>
        <begin position="88"/>
        <end position="154"/>
    </location>
</feature>
<dbReference type="PRINTS" id="PR00119">
    <property type="entry name" value="CATATPASE"/>
</dbReference>
<feature type="transmembrane region" description="Helical" evidence="15">
    <location>
        <begin position="267"/>
        <end position="285"/>
    </location>
</feature>
<dbReference type="GO" id="GO:0016887">
    <property type="term" value="F:ATP hydrolysis activity"/>
    <property type="evidence" value="ECO:0007669"/>
    <property type="project" value="InterPro"/>
</dbReference>
<dbReference type="InterPro" id="IPR023299">
    <property type="entry name" value="ATPase_P-typ_cyto_dom_N"/>
</dbReference>
<dbReference type="Gene3D" id="3.30.70.100">
    <property type="match status" value="1"/>
</dbReference>
<keyword evidence="6 15" id="KW-0812">Transmembrane</keyword>
<dbReference type="NCBIfam" id="TIGR01511">
    <property type="entry name" value="ATPase-IB1_Cu"/>
    <property type="match status" value="1"/>
</dbReference>
<keyword evidence="18" id="KW-1185">Reference proteome</keyword>
<dbReference type="CDD" id="cd02079">
    <property type="entry name" value="P-type_ATPase_HM"/>
    <property type="match status" value="1"/>
</dbReference>
<keyword evidence="13" id="KW-0406">Ion transport</keyword>
<dbReference type="Pfam" id="PF00122">
    <property type="entry name" value="E1-E2_ATPase"/>
    <property type="match status" value="1"/>
</dbReference>
<dbReference type="PANTHER" id="PTHR43520:SF5">
    <property type="entry name" value="CATION-TRANSPORTING P-TYPE ATPASE-RELATED"/>
    <property type="match status" value="1"/>
</dbReference>
<dbReference type="PANTHER" id="PTHR43520">
    <property type="entry name" value="ATP7, ISOFORM B"/>
    <property type="match status" value="1"/>
</dbReference>
<feature type="transmembrane region" description="Helical" evidence="15">
    <location>
        <begin position="239"/>
        <end position="261"/>
    </location>
</feature>
<dbReference type="InterPro" id="IPR001757">
    <property type="entry name" value="P_typ_ATPase"/>
</dbReference>
<evidence type="ECO:0000256" key="14">
    <source>
        <dbReference type="ARBA" id="ARBA00023136"/>
    </source>
</evidence>
<dbReference type="GO" id="GO:0005524">
    <property type="term" value="F:ATP binding"/>
    <property type="evidence" value="ECO:0007669"/>
    <property type="project" value="UniProtKB-UniRule"/>
</dbReference>
<keyword evidence="10" id="KW-0460">Magnesium</keyword>
<sequence length="792" mass="86397">MTACFHCGEVVPPDTQFSLQILGETRHLCCMGCFAVAETIVSAGLESYYLERDTISPTAALPEALERLKGYDHPDTQRQFIHREQELACAEISLEGVTCAACAWLIEKRLQQEPAVKQASVNLSSHRLRLLWNDTHTPLSELLNDLEKLGYKARPFRHDTHAALLKKESRQLLMRLGVAGLGSMQSMMYAGSLYVATDMTVEYRDFFRWVSLLVTLPVFFYSGYPLYRAAWFALKARSLTMDVSVSLAIILSFIASIYATIVGAPHVYYDSVTMFIFFLLTGRFLETQARRQASETANDLIPITPRLSHRLLNSGDYEDVPISEIRVHDRLLVKAGETIPCDGVIVAGHSAVSEALLTGEPLPLSKSIGDSVVSGSQNHDSPLQIDVTQTASASTLATIHQLMARALAEKPLLAQKADRFAHWFIVVILLLSGLVYGLWSLVDRDYALLATIAVLVATCPCALSLATPVALTAATHRLARLGFLATRGHVLDSLSATTHIVFDKTGTLTEGKLELINTVIVAGDTSQALNIAYSLEQYSEHPVAHAFKQLKMAQSLPLDNLENTAGAGIAGDYKGLRYRIGHAHFSLGNASSDAPEEGVLRVYLSANYQLLAYFDFSDKIRSEAETTIQQLHRLGLSTILLSGDHSRAPQQLAQQLAMTEVHGSLSPQDKAAYVQKLQANGAVVTMIGDGINDAPVLNQAHLSIAMSSGADLAQLSADAILLGDRLTAVVAAYRSAQRTQTIIKQNLVWAFVYNLAVLPPAALGWIPPWLAAIGMSLSSLLVVLNALRLKRN</sequence>
<evidence type="ECO:0000256" key="10">
    <source>
        <dbReference type="ARBA" id="ARBA00022842"/>
    </source>
</evidence>
<evidence type="ECO:0000256" key="8">
    <source>
        <dbReference type="ARBA" id="ARBA00022741"/>
    </source>
</evidence>
<dbReference type="Pfam" id="PF12156">
    <property type="entry name" value="ATPase-cat_bd"/>
    <property type="match status" value="1"/>
</dbReference>
<dbReference type="SUPFAM" id="SSF55008">
    <property type="entry name" value="HMA, heavy metal-associated domain"/>
    <property type="match status" value="1"/>
</dbReference>
<evidence type="ECO:0000313" key="18">
    <source>
        <dbReference type="Proteomes" id="UP000244223"/>
    </source>
</evidence>
<name>A0A2T5IX58_9GAMM</name>
<protein>
    <submittedName>
        <fullName evidence="17">Cu2+-exporting ATPase</fullName>
    </submittedName>
</protein>
<dbReference type="SUPFAM" id="SSF81653">
    <property type="entry name" value="Calcium ATPase, transduction domain A"/>
    <property type="match status" value="1"/>
</dbReference>
<feature type="transmembrane region" description="Helical" evidence="15">
    <location>
        <begin position="172"/>
        <end position="194"/>
    </location>
</feature>
<feature type="transmembrane region" description="Helical" evidence="15">
    <location>
        <begin position="206"/>
        <end position="227"/>
    </location>
</feature>
<keyword evidence="11" id="KW-1278">Translocase</keyword>
<dbReference type="PROSITE" id="PS00154">
    <property type="entry name" value="ATPASE_E1_E2"/>
    <property type="match status" value="1"/>
</dbReference>
<keyword evidence="9 15" id="KW-0067">ATP-binding</keyword>
<keyword evidence="12 15" id="KW-1133">Transmembrane helix</keyword>
<comment type="subcellular location">
    <subcellularLocation>
        <location evidence="1">Cell membrane</location>
        <topology evidence="1">Multi-pass membrane protein</topology>
    </subcellularLocation>
</comment>
<dbReference type="AlphaFoldDB" id="A0A2T5IX58"/>
<evidence type="ECO:0000256" key="2">
    <source>
        <dbReference type="ARBA" id="ARBA00006024"/>
    </source>
</evidence>
<comment type="similarity">
    <text evidence="2 15">Belongs to the cation transport ATPase (P-type) (TC 3.A.3) family. Type IB subfamily.</text>
</comment>
<dbReference type="InterPro" id="IPR036163">
    <property type="entry name" value="HMA_dom_sf"/>
</dbReference>
<dbReference type="NCBIfam" id="TIGR01525">
    <property type="entry name" value="ATPase-IB_hvy"/>
    <property type="match status" value="1"/>
</dbReference>
<dbReference type="Pfam" id="PF00403">
    <property type="entry name" value="HMA"/>
    <property type="match status" value="1"/>
</dbReference>
<accession>A0A2T5IX58</accession>
<dbReference type="OrthoDB" id="9813266at2"/>
<evidence type="ECO:0000256" key="6">
    <source>
        <dbReference type="ARBA" id="ARBA00022692"/>
    </source>
</evidence>
<dbReference type="NCBIfam" id="TIGR01512">
    <property type="entry name" value="ATPase-IB2_Cd"/>
    <property type="match status" value="1"/>
</dbReference>
<dbReference type="PROSITE" id="PS01047">
    <property type="entry name" value="HMA_1"/>
    <property type="match status" value="1"/>
</dbReference>
<dbReference type="GO" id="GO:0043682">
    <property type="term" value="F:P-type divalent copper transporter activity"/>
    <property type="evidence" value="ECO:0007669"/>
    <property type="project" value="TreeGrafter"/>
</dbReference>
<dbReference type="InterPro" id="IPR027256">
    <property type="entry name" value="P-typ_ATPase_IB"/>
</dbReference>
<evidence type="ECO:0000256" key="4">
    <source>
        <dbReference type="ARBA" id="ARBA00022475"/>
    </source>
</evidence>
<evidence type="ECO:0000256" key="9">
    <source>
        <dbReference type="ARBA" id="ARBA00022840"/>
    </source>
</evidence>
<organism evidence="17 18">
    <name type="scientific">Agitococcus lubricus</name>
    <dbReference type="NCBI Taxonomy" id="1077255"/>
    <lineage>
        <taxon>Bacteria</taxon>
        <taxon>Pseudomonadati</taxon>
        <taxon>Pseudomonadota</taxon>
        <taxon>Gammaproteobacteria</taxon>
        <taxon>Moraxellales</taxon>
        <taxon>Moraxellaceae</taxon>
        <taxon>Agitococcus</taxon>
    </lineage>
</organism>
<evidence type="ECO:0000256" key="15">
    <source>
        <dbReference type="RuleBase" id="RU362081"/>
    </source>
</evidence>
<dbReference type="PROSITE" id="PS01229">
    <property type="entry name" value="COF_2"/>
    <property type="match status" value="1"/>
</dbReference>
<feature type="transmembrane region" description="Helical" evidence="15">
    <location>
        <begin position="747"/>
        <end position="763"/>
    </location>
</feature>
<dbReference type="InterPro" id="IPR059000">
    <property type="entry name" value="ATPase_P-type_domA"/>
</dbReference>
<keyword evidence="3" id="KW-0813">Transport</keyword>
<evidence type="ECO:0000313" key="17">
    <source>
        <dbReference type="EMBL" id="PTQ88499.1"/>
    </source>
</evidence>
<dbReference type="CDD" id="cd00371">
    <property type="entry name" value="HMA"/>
    <property type="match status" value="1"/>
</dbReference>
<dbReference type="SUPFAM" id="SSF81665">
    <property type="entry name" value="Calcium ATPase, transmembrane domain M"/>
    <property type="match status" value="1"/>
</dbReference>
<reference evidence="17 18" key="1">
    <citation type="submission" date="2018-04" db="EMBL/GenBank/DDBJ databases">
        <title>Genomic Encyclopedia of Archaeal and Bacterial Type Strains, Phase II (KMG-II): from individual species to whole genera.</title>
        <authorList>
            <person name="Goeker M."/>
        </authorList>
    </citation>
    <scope>NUCLEOTIDE SEQUENCE [LARGE SCALE GENOMIC DNA]</scope>
    <source>
        <strain evidence="17 18">DSM 5822</strain>
    </source>
</reference>
<dbReference type="Proteomes" id="UP000244223">
    <property type="component" value="Unassembled WGS sequence"/>
</dbReference>
<dbReference type="RefSeq" id="WP_107866143.1">
    <property type="nucleotide sequence ID" value="NZ_QAON01000011.1"/>
</dbReference>
<dbReference type="InterPro" id="IPR008250">
    <property type="entry name" value="ATPase_P-typ_transduc_dom_A_sf"/>
</dbReference>
<evidence type="ECO:0000259" key="16">
    <source>
        <dbReference type="PROSITE" id="PS50846"/>
    </source>
</evidence>
<evidence type="ECO:0000256" key="3">
    <source>
        <dbReference type="ARBA" id="ARBA00022448"/>
    </source>
</evidence>
<evidence type="ECO:0000256" key="5">
    <source>
        <dbReference type="ARBA" id="ARBA00022553"/>
    </source>
</evidence>
<dbReference type="EMBL" id="QAON01000011">
    <property type="protein sequence ID" value="PTQ88499.1"/>
    <property type="molecule type" value="Genomic_DNA"/>
</dbReference>
<feature type="transmembrane region" description="Helical" evidence="15">
    <location>
        <begin position="420"/>
        <end position="442"/>
    </location>
</feature>
<comment type="caution">
    <text evidence="17">The sequence shown here is derived from an EMBL/GenBank/DDBJ whole genome shotgun (WGS) entry which is preliminary data.</text>
</comment>
<dbReference type="GO" id="GO:0055070">
    <property type="term" value="P:copper ion homeostasis"/>
    <property type="evidence" value="ECO:0007669"/>
    <property type="project" value="TreeGrafter"/>
</dbReference>
<dbReference type="Gene3D" id="2.70.150.10">
    <property type="entry name" value="Calcium-transporting ATPase, cytoplasmic transduction domain A"/>
    <property type="match status" value="1"/>
</dbReference>
<keyword evidence="8 15" id="KW-0547">Nucleotide-binding</keyword>
<dbReference type="InterPro" id="IPR018303">
    <property type="entry name" value="ATPase_P-typ_P_site"/>
</dbReference>
<proteinExistence type="inferred from homology"/>
<evidence type="ECO:0000256" key="12">
    <source>
        <dbReference type="ARBA" id="ARBA00022989"/>
    </source>
</evidence>
<dbReference type="InterPro" id="IPR036412">
    <property type="entry name" value="HAD-like_sf"/>
</dbReference>
<dbReference type="InterPro" id="IPR023298">
    <property type="entry name" value="ATPase_P-typ_TM_dom_sf"/>
</dbReference>
<evidence type="ECO:0000256" key="11">
    <source>
        <dbReference type="ARBA" id="ARBA00022967"/>
    </source>
</evidence>
<dbReference type="SUPFAM" id="SSF56784">
    <property type="entry name" value="HAD-like"/>
    <property type="match status" value="1"/>
</dbReference>
<evidence type="ECO:0000256" key="13">
    <source>
        <dbReference type="ARBA" id="ARBA00023065"/>
    </source>
</evidence>
<dbReference type="GO" id="GO:0005886">
    <property type="term" value="C:plasma membrane"/>
    <property type="evidence" value="ECO:0007669"/>
    <property type="project" value="UniProtKB-SubCell"/>
</dbReference>
<dbReference type="NCBIfam" id="TIGR01494">
    <property type="entry name" value="ATPase_P-type"/>
    <property type="match status" value="1"/>
</dbReference>
<feature type="transmembrane region" description="Helical" evidence="15">
    <location>
        <begin position="448"/>
        <end position="471"/>
    </location>
</feature>
<dbReference type="PROSITE" id="PS50846">
    <property type="entry name" value="HMA_2"/>
    <property type="match status" value="1"/>
</dbReference>
<feature type="transmembrane region" description="Helical" evidence="15">
    <location>
        <begin position="769"/>
        <end position="787"/>
    </location>
</feature>
<evidence type="ECO:0000256" key="7">
    <source>
        <dbReference type="ARBA" id="ARBA00022723"/>
    </source>
</evidence>
<dbReference type="GO" id="GO:0005507">
    <property type="term" value="F:copper ion binding"/>
    <property type="evidence" value="ECO:0007669"/>
    <property type="project" value="TreeGrafter"/>
</dbReference>
<dbReference type="InterPro" id="IPR017969">
    <property type="entry name" value="Heavy-metal-associated_CS"/>
</dbReference>
<dbReference type="InterPro" id="IPR023214">
    <property type="entry name" value="HAD_sf"/>
</dbReference>
<keyword evidence="14 15" id="KW-0472">Membrane</keyword>
<evidence type="ECO:0000256" key="1">
    <source>
        <dbReference type="ARBA" id="ARBA00004651"/>
    </source>
</evidence>
<dbReference type="InterPro" id="IPR021993">
    <property type="entry name" value="ATPase-cat-bd"/>
</dbReference>
<dbReference type="Pfam" id="PF00702">
    <property type="entry name" value="Hydrolase"/>
    <property type="match status" value="1"/>
</dbReference>
<dbReference type="Gene3D" id="3.40.50.1000">
    <property type="entry name" value="HAD superfamily/HAD-like"/>
    <property type="match status" value="1"/>
</dbReference>